<evidence type="ECO:0000259" key="2">
    <source>
        <dbReference type="Pfam" id="PF00326"/>
    </source>
</evidence>
<dbReference type="GO" id="GO:0008236">
    <property type="term" value="F:serine-type peptidase activity"/>
    <property type="evidence" value="ECO:0007669"/>
    <property type="project" value="InterPro"/>
</dbReference>
<organism evidence="3 4">
    <name type="scientific">Paludisphaera borealis</name>
    <dbReference type="NCBI Taxonomy" id="1387353"/>
    <lineage>
        <taxon>Bacteria</taxon>
        <taxon>Pseudomonadati</taxon>
        <taxon>Planctomycetota</taxon>
        <taxon>Planctomycetia</taxon>
        <taxon>Isosphaerales</taxon>
        <taxon>Isosphaeraceae</taxon>
        <taxon>Paludisphaera</taxon>
    </lineage>
</organism>
<dbReference type="InterPro" id="IPR029058">
    <property type="entry name" value="AB_hydrolase_fold"/>
</dbReference>
<reference evidence="3 4" key="1">
    <citation type="submission" date="2016-12" db="EMBL/GenBank/DDBJ databases">
        <title>Comparative genomics of four Isosphaeraceae planctomycetes: a common pool of plasmids and glycoside hydrolase genes.</title>
        <authorList>
            <person name="Ivanova A."/>
        </authorList>
    </citation>
    <scope>NUCLEOTIDE SEQUENCE [LARGE SCALE GENOMIC DNA]</scope>
    <source>
        <strain evidence="3 4">PX4</strain>
        <plasmid evidence="4">palbo1</plasmid>
    </source>
</reference>
<dbReference type="Proteomes" id="UP000186309">
    <property type="component" value="Plasmid PALBO1"/>
</dbReference>
<accession>A0A1U7CZ91</accession>
<gene>
    <name evidence="3" type="ORF">BSF38_10037</name>
</gene>
<dbReference type="PANTHER" id="PTHR43037">
    <property type="entry name" value="UNNAMED PRODUCT-RELATED"/>
    <property type="match status" value="1"/>
</dbReference>
<dbReference type="KEGG" id="pbor:BSF38_10037"/>
<dbReference type="InterPro" id="IPR001375">
    <property type="entry name" value="Peptidase_S9_cat"/>
</dbReference>
<dbReference type="OrthoDB" id="236649at2"/>
<dbReference type="InterPro" id="IPR050955">
    <property type="entry name" value="Plant_Biomass_Hydrol_Est"/>
</dbReference>
<dbReference type="PANTHER" id="PTHR43037:SF1">
    <property type="entry name" value="BLL1128 PROTEIN"/>
    <property type="match status" value="1"/>
</dbReference>
<geneLocation type="plasmid" evidence="4">
    <name>palbo1</name>
</geneLocation>
<feature type="domain" description="Peptidase S9 prolyl oligopeptidase catalytic" evidence="2">
    <location>
        <begin position="217"/>
        <end position="353"/>
    </location>
</feature>
<evidence type="ECO:0000313" key="4">
    <source>
        <dbReference type="Proteomes" id="UP000186309"/>
    </source>
</evidence>
<keyword evidence="1" id="KW-0732">Signal</keyword>
<dbReference type="Pfam" id="PF00326">
    <property type="entry name" value="Peptidase_S9"/>
    <property type="match status" value="1"/>
</dbReference>
<proteinExistence type="predicted"/>
<keyword evidence="3" id="KW-0378">Hydrolase</keyword>
<keyword evidence="4" id="KW-1185">Reference proteome</keyword>
<dbReference type="Gene3D" id="3.40.50.1820">
    <property type="entry name" value="alpha/beta hydrolase"/>
    <property type="match status" value="1"/>
</dbReference>
<evidence type="ECO:0000256" key="1">
    <source>
        <dbReference type="ARBA" id="ARBA00022729"/>
    </source>
</evidence>
<evidence type="ECO:0000313" key="3">
    <source>
        <dbReference type="EMBL" id="APW64254.1"/>
    </source>
</evidence>
<name>A0A1U7CZ91_9BACT</name>
<dbReference type="SUPFAM" id="SSF53474">
    <property type="entry name" value="alpha/beta-Hydrolases"/>
    <property type="match status" value="1"/>
</dbReference>
<protein>
    <submittedName>
        <fullName evidence="3">Alpha/beta hydrolase: peptidase or carbohydrate esterase</fullName>
    </submittedName>
</protein>
<sequence>MILLAVVSLVRADGVADNAADKVRPIPPKGIALADADRNALQAELDKLGHAIDEVRSAQKNEPRILALLPDVQIFHSAVASALAHGEFFDAKDVAKAKALLKRGMDRADALLPSQGLHTGPTPGMWQAGHGPVALGYISKIDGSVQPYGLVIPWSHSSGANRHRLDVWCHGRGETLSEVNFLMDRETAPGEFTPDGAFVLHPYGRYCNANKFAGEIDLFEALDDVRKRFSIDENRLVMRGFSMGGAACWQFAVHYPSVWAAAAPGAGFSETPDFLKVFQNETLQPSWYEKSLWRMYDCTGYAANLFNCPTVAYSGEKDSQKQAADLMAKALADEGIDMVHVIGAGAGHHYTRDAKIEINRRIDSIVDAGRDPVPARVVFTTFTLRYNRSFWVQVDGLAKHWERARVEADLLGNQGAGPKIETSNVTGLTLEIPAGLCPLDVRKHPKVEIDGQQIEAPRPLSDRSWTARFQKVDGTWRAAADDGRLVKRHGLQGPIDDAFMDSFLMVRPTGPALNAKIGDWAATEMGHAVDHWRRQFRGDARVKDDKDVTDADVADHNLILWGDPSSNAYLAKIADKLPVQWTKDGVKLGAETHDAGRHVPVLIYPNPLNPKRYVVLNSGFTFREYDYLNNARQVPKLPDFAIVDVDSPPTSRAPGRIVQAGFFDEEWKPRTDESHVDAR</sequence>
<dbReference type="EMBL" id="CP019083">
    <property type="protein sequence ID" value="APW64254.1"/>
    <property type="molecule type" value="Genomic_DNA"/>
</dbReference>
<dbReference type="AlphaFoldDB" id="A0A1U7CZ91"/>
<keyword evidence="3" id="KW-0614">Plasmid</keyword>
<dbReference type="GO" id="GO:0006508">
    <property type="term" value="P:proteolysis"/>
    <property type="evidence" value="ECO:0007669"/>
    <property type="project" value="InterPro"/>
</dbReference>